<name>A0A5J6DA71_9CAUD</name>
<accession>A0A5J6DA71</accession>
<reference evidence="1 2" key="1">
    <citation type="submission" date="2019-07" db="EMBL/GenBank/DDBJ databases">
        <title>Complete genome sequence of bacteriophage infecting Erwinia pyrifoliae.</title>
        <authorList>
            <person name="Kim S.G."/>
            <person name="Park S.C."/>
        </authorList>
    </citation>
    <scope>NUCLEOTIDE SEQUENCE [LARGE SCALE GENOMIC DNA]</scope>
</reference>
<keyword evidence="2" id="KW-1185">Reference proteome</keyword>
<dbReference type="Proteomes" id="UP000325507">
    <property type="component" value="Segment"/>
</dbReference>
<gene>
    <name evidence="1" type="ORF">pEpSNUABM08_25</name>
</gene>
<organism evidence="1 2">
    <name type="scientific">Erwinia phage pEp_SNUABM_08</name>
    <dbReference type="NCBI Taxonomy" id="2593268"/>
    <lineage>
        <taxon>Viruses</taxon>
        <taxon>Duplodnaviria</taxon>
        <taxon>Heunggongvirae</taxon>
        <taxon>Uroviricota</taxon>
        <taxon>Caudoviricetes</taxon>
        <taxon>Casjensviridae</taxon>
        <taxon>Gwanakrovirus</taxon>
        <taxon>Gwanakrovirus SNUABM08</taxon>
    </lineage>
</organism>
<evidence type="ECO:0000313" key="2">
    <source>
        <dbReference type="Proteomes" id="UP000325507"/>
    </source>
</evidence>
<evidence type="ECO:0000313" key="1">
    <source>
        <dbReference type="EMBL" id="QEQ94772.1"/>
    </source>
</evidence>
<dbReference type="EMBL" id="MN184886">
    <property type="protein sequence ID" value="QEQ94772.1"/>
    <property type="molecule type" value="Genomic_DNA"/>
</dbReference>
<protein>
    <submittedName>
        <fullName evidence="1">Putative distal tail protein</fullName>
    </submittedName>
</protein>
<proteinExistence type="predicted"/>
<sequence>MANGTVKGTRDANSVVKTMSQTMNNAWLLYVQDEFGKAAANTLYRLSKWTYFDGGVYTVQMGGDDKVEMFVDSSKVGESTYPNVATYEYVTISQGWHRIDVSYTNVPANTPSYAGWAFYRDGNVVAEIISEPGDTKGSDSEWPDIGPQPAGNGSNILGLPVFLPEPNWQDGITESWAWLTTIQTSETGAEQRRKIRRYPRRYVEAQFRGLRSKRRTIEMAVVGLGRDQCLIPLWFDSQFLKWNLTEGETRIDGDFTYRNYYAGSVAILRNMDRDKIFDYELVPVLEVHDDHIILATGLKKDWSNFRLFPCRVSVIDDAVQAQNYTNSAADFQVRFRIITAETFIQPSWSFAGTVWPRNPRDNLPVINKRPNWKDNITHAFDRIVFWTDNETGIPYVMDAGNQETQDWSLPWLLKGKEEKFTFLQLLYAMAGQTQPFYAPNWTEDFTLVEDINPADGYIAVEQTGYSYYADLIQEIRRSLYIEKRDGTIITGRIVSSRAENGIEYLYLDQTIGSIAKRDIRVICFMPYCRLGSDSVEITHHTELSGPAECVLALHGFIERRDGAPAIFP</sequence>